<comment type="caution">
    <text evidence="7">The sequence shown here is derived from an EMBL/GenBank/DDBJ whole genome shotgun (WGS) entry which is preliminary data.</text>
</comment>
<feature type="domain" description="PIG-P" evidence="6">
    <location>
        <begin position="12"/>
        <end position="157"/>
    </location>
</feature>
<keyword evidence="2 5" id="KW-0812">Transmembrane</keyword>
<evidence type="ECO:0000313" key="8">
    <source>
        <dbReference type="Proteomes" id="UP001566132"/>
    </source>
</evidence>
<dbReference type="AlphaFoldDB" id="A0ABD1F733"/>
<feature type="transmembrane region" description="Helical" evidence="5">
    <location>
        <begin position="12"/>
        <end position="36"/>
    </location>
</feature>
<dbReference type="PANTHER" id="PTHR46346">
    <property type="entry name" value="PHOSPHATIDYLINOSITOL N-ACETYLGLUCOSAMINYLTRANSFERASE SUBUNIT P"/>
    <property type="match status" value="1"/>
</dbReference>
<dbReference type="InterPro" id="IPR052263">
    <property type="entry name" value="GPI_Anchor_Biosynth"/>
</dbReference>
<keyword evidence="4 5" id="KW-0472">Membrane</keyword>
<gene>
    <name evidence="7" type="ORF">ABEB36_002626</name>
</gene>
<keyword evidence="3 5" id="KW-1133">Transmembrane helix</keyword>
<dbReference type="InterPro" id="IPR013717">
    <property type="entry name" value="PIG-P"/>
</dbReference>
<proteinExistence type="predicted"/>
<dbReference type="Proteomes" id="UP001566132">
    <property type="component" value="Unassembled WGS sequence"/>
</dbReference>
<evidence type="ECO:0000256" key="2">
    <source>
        <dbReference type="ARBA" id="ARBA00022692"/>
    </source>
</evidence>
<organism evidence="7 8">
    <name type="scientific">Hypothenemus hampei</name>
    <name type="common">Coffee berry borer</name>
    <dbReference type="NCBI Taxonomy" id="57062"/>
    <lineage>
        <taxon>Eukaryota</taxon>
        <taxon>Metazoa</taxon>
        <taxon>Ecdysozoa</taxon>
        <taxon>Arthropoda</taxon>
        <taxon>Hexapoda</taxon>
        <taxon>Insecta</taxon>
        <taxon>Pterygota</taxon>
        <taxon>Neoptera</taxon>
        <taxon>Endopterygota</taxon>
        <taxon>Coleoptera</taxon>
        <taxon>Polyphaga</taxon>
        <taxon>Cucujiformia</taxon>
        <taxon>Curculionidae</taxon>
        <taxon>Scolytinae</taxon>
        <taxon>Hypothenemus</taxon>
    </lineage>
</organism>
<sequence>MPEHSPAPTSSRAVYGFAMFLSFNIFFFLYLIWAIVPDTYFKQIGIDFLPQRRCAIWIPMGIIISLVVFAVFIYPSLGLLMTPNLNDLRTITDSIGTRRKKNGMKLEPAKTSKWQCVCKNEEKCWKDYYKIGKSVLLNKRLPSVRDLHVWDVSEQLYL</sequence>
<evidence type="ECO:0000259" key="6">
    <source>
        <dbReference type="Pfam" id="PF08510"/>
    </source>
</evidence>
<dbReference type="EMBL" id="JBDJPC010000002">
    <property type="protein sequence ID" value="KAL1513181.1"/>
    <property type="molecule type" value="Genomic_DNA"/>
</dbReference>
<feature type="transmembrane region" description="Helical" evidence="5">
    <location>
        <begin position="56"/>
        <end position="80"/>
    </location>
</feature>
<accession>A0ABD1F733</accession>
<dbReference type="Pfam" id="PF08510">
    <property type="entry name" value="PIG-P"/>
    <property type="match status" value="1"/>
</dbReference>
<keyword evidence="8" id="KW-1185">Reference proteome</keyword>
<dbReference type="PANTHER" id="PTHR46346:SF1">
    <property type="entry name" value="PHOSPHATIDYLINOSITOL N-ACETYLGLUCOSAMINYLTRANSFERASE SUBUNIT P"/>
    <property type="match status" value="1"/>
</dbReference>
<reference evidence="7 8" key="1">
    <citation type="submission" date="2024-05" db="EMBL/GenBank/DDBJ databases">
        <title>Genetic variation in Jamaican populations of the coffee berry borer (Hypothenemus hampei).</title>
        <authorList>
            <person name="Errbii M."/>
            <person name="Myrie A."/>
        </authorList>
    </citation>
    <scope>NUCLEOTIDE SEQUENCE [LARGE SCALE GENOMIC DNA]</scope>
    <source>
        <strain evidence="7">JA-Hopewell-2020-01-JO</strain>
        <tissue evidence="7">Whole body</tissue>
    </source>
</reference>
<protein>
    <recommendedName>
        <fullName evidence="6">PIG-P domain-containing protein</fullName>
    </recommendedName>
</protein>
<name>A0ABD1F733_HYPHA</name>
<evidence type="ECO:0000313" key="7">
    <source>
        <dbReference type="EMBL" id="KAL1513181.1"/>
    </source>
</evidence>
<comment type="subcellular location">
    <subcellularLocation>
        <location evidence="1">Membrane</location>
        <topology evidence="1">Multi-pass membrane protein</topology>
    </subcellularLocation>
</comment>
<evidence type="ECO:0000256" key="1">
    <source>
        <dbReference type="ARBA" id="ARBA00004141"/>
    </source>
</evidence>
<evidence type="ECO:0000256" key="4">
    <source>
        <dbReference type="ARBA" id="ARBA00023136"/>
    </source>
</evidence>
<evidence type="ECO:0000256" key="5">
    <source>
        <dbReference type="SAM" id="Phobius"/>
    </source>
</evidence>
<evidence type="ECO:0000256" key="3">
    <source>
        <dbReference type="ARBA" id="ARBA00022989"/>
    </source>
</evidence>
<dbReference type="GO" id="GO:0016020">
    <property type="term" value="C:membrane"/>
    <property type="evidence" value="ECO:0007669"/>
    <property type="project" value="UniProtKB-SubCell"/>
</dbReference>